<dbReference type="Proteomes" id="UP000327493">
    <property type="component" value="Chromosome 15"/>
</dbReference>
<proteinExistence type="predicted"/>
<name>A0A5J5D1J2_9PERO</name>
<protein>
    <submittedName>
        <fullName evidence="2">Uncharacterized protein</fullName>
    </submittedName>
</protein>
<reference evidence="2 3" key="1">
    <citation type="submission" date="2019-08" db="EMBL/GenBank/DDBJ databases">
        <title>A chromosome-level genome assembly, high-density linkage maps, and genome scans reveal the genomic architecture of hybrid incompatibilities underlying speciation via character displacement in darters (Percidae: Etheostominae).</title>
        <authorList>
            <person name="Moran R.L."/>
            <person name="Catchen J.M."/>
            <person name="Fuller R.C."/>
        </authorList>
    </citation>
    <scope>NUCLEOTIDE SEQUENCE [LARGE SCALE GENOMIC DNA]</scope>
    <source>
        <strain evidence="2">EspeVRDwgs_2016</strain>
        <tissue evidence="2">Muscle</tissue>
    </source>
</reference>
<evidence type="ECO:0000256" key="1">
    <source>
        <dbReference type="SAM" id="MobiDB-lite"/>
    </source>
</evidence>
<feature type="compositionally biased region" description="Basic and acidic residues" evidence="1">
    <location>
        <begin position="77"/>
        <end position="87"/>
    </location>
</feature>
<gene>
    <name evidence="2" type="ORF">FQN60_004155</name>
</gene>
<evidence type="ECO:0000313" key="3">
    <source>
        <dbReference type="Proteomes" id="UP000327493"/>
    </source>
</evidence>
<organism evidence="2 3">
    <name type="scientific">Etheostoma spectabile</name>
    <name type="common">orangethroat darter</name>
    <dbReference type="NCBI Taxonomy" id="54343"/>
    <lineage>
        <taxon>Eukaryota</taxon>
        <taxon>Metazoa</taxon>
        <taxon>Chordata</taxon>
        <taxon>Craniata</taxon>
        <taxon>Vertebrata</taxon>
        <taxon>Euteleostomi</taxon>
        <taxon>Actinopterygii</taxon>
        <taxon>Neopterygii</taxon>
        <taxon>Teleostei</taxon>
        <taxon>Neoteleostei</taxon>
        <taxon>Acanthomorphata</taxon>
        <taxon>Eupercaria</taxon>
        <taxon>Perciformes</taxon>
        <taxon>Percoidei</taxon>
        <taxon>Percidae</taxon>
        <taxon>Etheostomatinae</taxon>
        <taxon>Etheostoma</taxon>
    </lineage>
</organism>
<sequence>QFTPTEDPAKFQFRVYARRSHADEVASEGNQPVRPLTVPSQYPPSPTLNTRGGGRAGKGSISGKGNITCTKTQTPIKNEHTQKDDNRRLRWPAVCPAALAGTGLDGREQKMSASATHPCLRLCLLLSSLSPILPREGERVLAPLGLLELRRVPVHAAVTVGPEEGMRVGYRQCPGALPPLRGVLWRLHKGNWKVKGEKDVQGSVSRGILGGRICSVEKEVLQMLRVTMLTGLREDEQIVERWKEKIGPQG</sequence>
<keyword evidence="3" id="KW-1185">Reference proteome</keyword>
<comment type="caution">
    <text evidence="2">The sequence shown here is derived from an EMBL/GenBank/DDBJ whole genome shotgun (WGS) entry which is preliminary data.</text>
</comment>
<feature type="compositionally biased region" description="Gly residues" evidence="1">
    <location>
        <begin position="51"/>
        <end position="62"/>
    </location>
</feature>
<dbReference type="EMBL" id="VOFY01000015">
    <property type="protein sequence ID" value="KAA8585461.1"/>
    <property type="molecule type" value="Genomic_DNA"/>
</dbReference>
<feature type="compositionally biased region" description="Polar residues" evidence="1">
    <location>
        <begin position="67"/>
        <end position="76"/>
    </location>
</feature>
<feature type="non-terminal residue" evidence="2">
    <location>
        <position position="1"/>
    </location>
</feature>
<evidence type="ECO:0000313" key="2">
    <source>
        <dbReference type="EMBL" id="KAA8585461.1"/>
    </source>
</evidence>
<dbReference type="AlphaFoldDB" id="A0A5J5D1J2"/>
<feature type="region of interest" description="Disordered" evidence="1">
    <location>
        <begin position="21"/>
        <end position="87"/>
    </location>
</feature>
<accession>A0A5J5D1J2</accession>